<organism evidence="1 2">
    <name type="scientific">Araneus ventricosus</name>
    <name type="common">Orbweaver spider</name>
    <name type="synonym">Epeira ventricosa</name>
    <dbReference type="NCBI Taxonomy" id="182803"/>
    <lineage>
        <taxon>Eukaryota</taxon>
        <taxon>Metazoa</taxon>
        <taxon>Ecdysozoa</taxon>
        <taxon>Arthropoda</taxon>
        <taxon>Chelicerata</taxon>
        <taxon>Arachnida</taxon>
        <taxon>Araneae</taxon>
        <taxon>Araneomorphae</taxon>
        <taxon>Entelegynae</taxon>
        <taxon>Araneoidea</taxon>
        <taxon>Araneidae</taxon>
        <taxon>Araneus</taxon>
    </lineage>
</organism>
<accession>A0A4Y2J262</accession>
<proteinExistence type="predicted"/>
<reference evidence="1 2" key="1">
    <citation type="journal article" date="2019" name="Sci. Rep.">
        <title>Orb-weaving spider Araneus ventricosus genome elucidates the spidroin gene catalogue.</title>
        <authorList>
            <person name="Kono N."/>
            <person name="Nakamura H."/>
            <person name="Ohtoshi R."/>
            <person name="Moran D.A.P."/>
            <person name="Shinohara A."/>
            <person name="Yoshida Y."/>
            <person name="Fujiwara M."/>
            <person name="Mori M."/>
            <person name="Tomita M."/>
            <person name="Arakawa K."/>
        </authorList>
    </citation>
    <scope>NUCLEOTIDE SEQUENCE [LARGE SCALE GENOMIC DNA]</scope>
</reference>
<protein>
    <submittedName>
        <fullName evidence="1">Uncharacterized protein</fullName>
    </submittedName>
</protein>
<dbReference type="Proteomes" id="UP000499080">
    <property type="component" value="Unassembled WGS sequence"/>
</dbReference>
<dbReference type="AlphaFoldDB" id="A0A4Y2J262"/>
<comment type="caution">
    <text evidence="1">The sequence shown here is derived from an EMBL/GenBank/DDBJ whole genome shotgun (WGS) entry which is preliminary data.</text>
</comment>
<keyword evidence="2" id="KW-1185">Reference proteome</keyword>
<dbReference type="EMBL" id="BGPR01003066">
    <property type="protein sequence ID" value="GBM83256.1"/>
    <property type="molecule type" value="Genomic_DNA"/>
</dbReference>
<evidence type="ECO:0000313" key="2">
    <source>
        <dbReference type="Proteomes" id="UP000499080"/>
    </source>
</evidence>
<gene>
    <name evidence="1" type="ORF">AVEN_256573_1</name>
</gene>
<sequence length="104" mass="11918">MFNASKQFVFSTLPVTPFARNKIITLLQLEKDGGRKTTFIISYRLLGPVRLEIPVHPHAVLHLQRKLHKSFQVLQKCFALNKPTKNLVKILFCTPSVRKASLHL</sequence>
<name>A0A4Y2J262_ARAVE</name>
<evidence type="ECO:0000313" key="1">
    <source>
        <dbReference type="EMBL" id="GBM83256.1"/>
    </source>
</evidence>